<sequence>MNKTMKEQLLELGMKEAELDNHCSDLYVLKNDISTGFLKNYEFKCNVKTFKSEIDGLIWYEFPFVYTEYHQK</sequence>
<reference evidence="1 2" key="1">
    <citation type="submission" date="2018-11" db="EMBL/GenBank/DDBJ databases">
        <title>Genome sequencing and assembly of Clostridium tagluense strain A121.</title>
        <authorList>
            <person name="Murakami T."/>
            <person name="Segawa T."/>
            <person name="Shcherbakova V.A."/>
            <person name="Mori H."/>
            <person name="Yoshimura Y."/>
        </authorList>
    </citation>
    <scope>NUCLEOTIDE SEQUENCE [LARGE SCALE GENOMIC DNA]</scope>
    <source>
        <strain evidence="1 2">A121</strain>
    </source>
</reference>
<organism evidence="1 2">
    <name type="scientific">Clostridium tagluense</name>
    <dbReference type="NCBI Taxonomy" id="360422"/>
    <lineage>
        <taxon>Bacteria</taxon>
        <taxon>Bacillati</taxon>
        <taxon>Bacillota</taxon>
        <taxon>Clostridia</taxon>
        <taxon>Eubacteriales</taxon>
        <taxon>Clostridiaceae</taxon>
        <taxon>Clostridium</taxon>
    </lineage>
</organism>
<dbReference type="Proteomes" id="UP000287872">
    <property type="component" value="Unassembled WGS sequence"/>
</dbReference>
<dbReference type="RefSeq" id="WP_125005458.1">
    <property type="nucleotide sequence ID" value="NZ_BHYK01000037.1"/>
</dbReference>
<dbReference type="AlphaFoldDB" id="A0A401USY3"/>
<name>A0A401USY3_9CLOT</name>
<evidence type="ECO:0000313" key="1">
    <source>
        <dbReference type="EMBL" id="GCD12624.1"/>
    </source>
</evidence>
<accession>A0A401USY3</accession>
<keyword evidence="2" id="KW-1185">Reference proteome</keyword>
<proteinExistence type="predicted"/>
<protein>
    <submittedName>
        <fullName evidence="1">Uncharacterized protein</fullName>
    </submittedName>
</protein>
<evidence type="ECO:0000313" key="2">
    <source>
        <dbReference type="Proteomes" id="UP000287872"/>
    </source>
</evidence>
<gene>
    <name evidence="1" type="ORF">Ctaglu_42470</name>
</gene>
<dbReference type="EMBL" id="BHYK01000037">
    <property type="protein sequence ID" value="GCD12624.1"/>
    <property type="molecule type" value="Genomic_DNA"/>
</dbReference>
<comment type="caution">
    <text evidence="1">The sequence shown here is derived from an EMBL/GenBank/DDBJ whole genome shotgun (WGS) entry which is preliminary data.</text>
</comment>